<proteinExistence type="predicted"/>
<name>A0A6L7GAS5_9RHOB</name>
<gene>
    <name evidence="1" type="ORF">GR170_24850</name>
</gene>
<protein>
    <submittedName>
        <fullName evidence="1">Uncharacterized protein</fullName>
    </submittedName>
</protein>
<reference evidence="1 2" key="1">
    <citation type="submission" date="2019-12" db="EMBL/GenBank/DDBJ databases">
        <authorList>
            <person name="Li M."/>
        </authorList>
    </citation>
    <scope>NUCLEOTIDE SEQUENCE [LARGE SCALE GENOMIC DNA]</scope>
    <source>
        <strain evidence="1 2">GBMRC 2024</strain>
    </source>
</reference>
<accession>A0A6L7GAS5</accession>
<dbReference type="RefSeq" id="WP_160897175.1">
    <property type="nucleotide sequence ID" value="NZ_WUMU01000044.1"/>
</dbReference>
<dbReference type="EMBL" id="WUMU01000044">
    <property type="protein sequence ID" value="MXN21059.1"/>
    <property type="molecule type" value="Genomic_DNA"/>
</dbReference>
<dbReference type="Proteomes" id="UP000477911">
    <property type="component" value="Unassembled WGS sequence"/>
</dbReference>
<organism evidence="1 2">
    <name type="scientific">Pseudooceanicola albus</name>
    <dbReference type="NCBI Taxonomy" id="2692189"/>
    <lineage>
        <taxon>Bacteria</taxon>
        <taxon>Pseudomonadati</taxon>
        <taxon>Pseudomonadota</taxon>
        <taxon>Alphaproteobacteria</taxon>
        <taxon>Rhodobacterales</taxon>
        <taxon>Paracoccaceae</taxon>
        <taxon>Pseudooceanicola</taxon>
    </lineage>
</organism>
<evidence type="ECO:0000313" key="1">
    <source>
        <dbReference type="EMBL" id="MXN21059.1"/>
    </source>
</evidence>
<evidence type="ECO:0000313" key="2">
    <source>
        <dbReference type="Proteomes" id="UP000477911"/>
    </source>
</evidence>
<sequence>MYEGKKQARDQHMAQTGIQVFRDLTISSDQIALSEVRLSLLGVEAQNWVHNEGQEANLKDHAVGIRQEDVLVFDYAGDTLPKATLTLWQRDNAYTVTNIVPAEVGELGVKLYNDLLVCFLDEVVEQADAREQLALQLTDDIRGLDTWTSAEAADALRRFSALANKSTTNSHPNDRERWEQFVIEAHRNGDNLPVDILMQWLVEVDGWDETSANKLAIEFEQGISLLGAYDANLRG</sequence>
<keyword evidence="2" id="KW-1185">Reference proteome</keyword>
<comment type="caution">
    <text evidence="1">The sequence shown here is derived from an EMBL/GenBank/DDBJ whole genome shotgun (WGS) entry which is preliminary data.</text>
</comment>
<dbReference type="AlphaFoldDB" id="A0A6L7GAS5"/>